<dbReference type="Pfam" id="PF00583">
    <property type="entry name" value="Acetyltransf_1"/>
    <property type="match status" value="1"/>
</dbReference>
<evidence type="ECO:0000313" key="2">
    <source>
        <dbReference type="EMBL" id="CAF1049267.1"/>
    </source>
</evidence>
<evidence type="ECO:0000313" key="3">
    <source>
        <dbReference type="EMBL" id="CAF1081511.1"/>
    </source>
</evidence>
<dbReference type="EMBL" id="CAJNOM010000117">
    <property type="protein sequence ID" value="CAF1081511.1"/>
    <property type="molecule type" value="Genomic_DNA"/>
</dbReference>
<dbReference type="EMBL" id="CAJNOI010000095">
    <property type="protein sequence ID" value="CAF1049267.1"/>
    <property type="molecule type" value="Genomic_DNA"/>
</dbReference>
<dbReference type="GO" id="GO:0008080">
    <property type="term" value="F:N-acetyltransferase activity"/>
    <property type="evidence" value="ECO:0007669"/>
    <property type="project" value="TreeGrafter"/>
</dbReference>
<accession>A0A814KBN5</accession>
<feature type="domain" description="N-acetyltransferase" evidence="1">
    <location>
        <begin position="123"/>
        <end position="178"/>
    </location>
</feature>
<dbReference type="Gene3D" id="3.40.630.30">
    <property type="match status" value="1"/>
</dbReference>
<reference evidence="2" key="1">
    <citation type="submission" date="2021-02" db="EMBL/GenBank/DDBJ databases">
        <authorList>
            <person name="Nowell W R."/>
        </authorList>
    </citation>
    <scope>NUCLEOTIDE SEQUENCE</scope>
</reference>
<dbReference type="Proteomes" id="UP000663832">
    <property type="component" value="Unassembled WGS sequence"/>
</dbReference>
<dbReference type="SUPFAM" id="SSF55729">
    <property type="entry name" value="Acyl-CoA N-acyltransferases (Nat)"/>
    <property type="match status" value="1"/>
</dbReference>
<dbReference type="AlphaFoldDB" id="A0A814KBN5"/>
<protein>
    <recommendedName>
        <fullName evidence="1">N-acetyltransferase domain-containing protein</fullName>
    </recommendedName>
</protein>
<dbReference type="InterPro" id="IPR016181">
    <property type="entry name" value="Acyl_CoA_acyltransferase"/>
</dbReference>
<dbReference type="Proteomes" id="UP000663877">
    <property type="component" value="Unassembled WGS sequence"/>
</dbReference>
<gene>
    <name evidence="2" type="ORF">BJG266_LOCUS18515</name>
    <name evidence="3" type="ORF">QVE165_LOCUS19250</name>
</gene>
<dbReference type="InterPro" id="IPR000182">
    <property type="entry name" value="GNAT_dom"/>
</dbReference>
<evidence type="ECO:0000313" key="5">
    <source>
        <dbReference type="Proteomes" id="UP000663877"/>
    </source>
</evidence>
<keyword evidence="4" id="KW-1185">Reference proteome</keyword>
<dbReference type="PANTHER" id="PTHR20905:SF1">
    <property type="entry name" value="AT07410P-RELATED"/>
    <property type="match status" value="1"/>
</dbReference>
<dbReference type="PANTHER" id="PTHR20905">
    <property type="entry name" value="N-ACETYLTRANSFERASE-RELATED"/>
    <property type="match status" value="1"/>
</dbReference>
<sequence>MYYVIDEDKTYTYEILMEKHLEESAKLLAYTFSQQNPVEVYLKTTYEQFYLYALAVLKATLEDQLSIIAVHKETKEIYGLVQATDAKTLEGQNFDDVDPSKDTLEILQEVENRFMKQYGELKENDLVQILMVGVRQECSGKGLATKLQQILLVHCDQRGFKYVFVEVANPATYHIYTKKLKGKEFTSISLSTFVTSDGRKPFLHYHGEIQLIVFDLQQRRITECF</sequence>
<organism evidence="2 5">
    <name type="scientific">Adineta steineri</name>
    <dbReference type="NCBI Taxonomy" id="433720"/>
    <lineage>
        <taxon>Eukaryota</taxon>
        <taxon>Metazoa</taxon>
        <taxon>Spiralia</taxon>
        <taxon>Gnathifera</taxon>
        <taxon>Rotifera</taxon>
        <taxon>Eurotatoria</taxon>
        <taxon>Bdelloidea</taxon>
        <taxon>Adinetida</taxon>
        <taxon>Adinetidae</taxon>
        <taxon>Adineta</taxon>
    </lineage>
</organism>
<dbReference type="OrthoDB" id="10030020at2759"/>
<evidence type="ECO:0000259" key="1">
    <source>
        <dbReference type="Pfam" id="PF00583"/>
    </source>
</evidence>
<comment type="caution">
    <text evidence="2">The sequence shown here is derived from an EMBL/GenBank/DDBJ whole genome shotgun (WGS) entry which is preliminary data.</text>
</comment>
<name>A0A814KBN5_9BILA</name>
<proteinExistence type="predicted"/>
<evidence type="ECO:0000313" key="4">
    <source>
        <dbReference type="Proteomes" id="UP000663832"/>
    </source>
</evidence>